<organism evidence="1 2">
    <name type="scientific">Linderina macrospora</name>
    <dbReference type="NCBI Taxonomy" id="4868"/>
    <lineage>
        <taxon>Eukaryota</taxon>
        <taxon>Fungi</taxon>
        <taxon>Fungi incertae sedis</taxon>
        <taxon>Zoopagomycota</taxon>
        <taxon>Kickxellomycotina</taxon>
        <taxon>Kickxellomycetes</taxon>
        <taxon>Kickxellales</taxon>
        <taxon>Kickxellaceae</taxon>
        <taxon>Linderina</taxon>
    </lineage>
</organism>
<dbReference type="Proteomes" id="UP001150603">
    <property type="component" value="Unassembled WGS sequence"/>
</dbReference>
<accession>A0ACC1JBB0</accession>
<comment type="caution">
    <text evidence="1">The sequence shown here is derived from an EMBL/GenBank/DDBJ whole genome shotgun (WGS) entry which is preliminary data.</text>
</comment>
<dbReference type="EMBL" id="JANBPW010001370">
    <property type="protein sequence ID" value="KAJ1944812.1"/>
    <property type="molecule type" value="Genomic_DNA"/>
</dbReference>
<reference evidence="1" key="1">
    <citation type="submission" date="2022-07" db="EMBL/GenBank/DDBJ databases">
        <title>Phylogenomic reconstructions and comparative analyses of Kickxellomycotina fungi.</title>
        <authorList>
            <person name="Reynolds N.K."/>
            <person name="Stajich J.E."/>
            <person name="Barry K."/>
            <person name="Grigoriev I.V."/>
            <person name="Crous P."/>
            <person name="Smith M.E."/>
        </authorList>
    </citation>
    <scope>NUCLEOTIDE SEQUENCE</scope>
    <source>
        <strain evidence="1">NRRL 5244</strain>
    </source>
</reference>
<protein>
    <submittedName>
        <fullName evidence="1">Uncharacterized protein</fullName>
    </submittedName>
</protein>
<name>A0ACC1JBB0_9FUNG</name>
<evidence type="ECO:0000313" key="1">
    <source>
        <dbReference type="EMBL" id="KAJ1944812.1"/>
    </source>
</evidence>
<sequence>MRSSISSIFLGTAALISLASAADLNVPACPATVRASFNQAIPDLAPCPLTTVDLCYTSTALNLVFTASGETSFYFNPSHTTNGDIWAYEVMEAFIYKGTDNPQTYFEYEVSPNNVTYNAFIYNPSRVRAAGTPFDHAFVTDPFGDGFKVTTALDKPNQKWVSSSSIPLALFNAENPQGTNWRMNFFRTITDATTYPQQKLCGWKNTNAENFHITPSFGTLAFV</sequence>
<gene>
    <name evidence="1" type="ORF">FBU59_002499</name>
</gene>
<evidence type="ECO:0000313" key="2">
    <source>
        <dbReference type="Proteomes" id="UP001150603"/>
    </source>
</evidence>
<keyword evidence="2" id="KW-1185">Reference proteome</keyword>
<proteinExistence type="predicted"/>